<organism evidence="2 3">
    <name type="scientific">Dissostichus mawsoni</name>
    <name type="common">Antarctic cod</name>
    <dbReference type="NCBI Taxonomy" id="36200"/>
    <lineage>
        <taxon>Eukaryota</taxon>
        <taxon>Metazoa</taxon>
        <taxon>Chordata</taxon>
        <taxon>Craniata</taxon>
        <taxon>Vertebrata</taxon>
        <taxon>Euteleostomi</taxon>
        <taxon>Actinopterygii</taxon>
        <taxon>Neopterygii</taxon>
        <taxon>Teleostei</taxon>
        <taxon>Neoteleostei</taxon>
        <taxon>Acanthomorphata</taxon>
        <taxon>Eupercaria</taxon>
        <taxon>Perciformes</taxon>
        <taxon>Notothenioidei</taxon>
        <taxon>Nototheniidae</taxon>
        <taxon>Dissostichus</taxon>
    </lineage>
</organism>
<sequence>MEGWMVGWMEGCWDGGMEGDGWMEGWMDGGMLGWSPSMVDFDHYVFEPSEAPGEDSVSGQAGKARSPLLPVSVPTAPDLQEEGGADPQRTQLPT</sequence>
<dbReference type="EMBL" id="JAAKFY010000013">
    <property type="protein sequence ID" value="KAF3847085.1"/>
    <property type="molecule type" value="Genomic_DNA"/>
</dbReference>
<evidence type="ECO:0000313" key="3">
    <source>
        <dbReference type="Proteomes" id="UP000518266"/>
    </source>
</evidence>
<comment type="caution">
    <text evidence="2">The sequence shown here is derived from an EMBL/GenBank/DDBJ whole genome shotgun (WGS) entry which is preliminary data.</text>
</comment>
<dbReference type="OrthoDB" id="114660at2759"/>
<evidence type="ECO:0000313" key="2">
    <source>
        <dbReference type="EMBL" id="KAF3847085.1"/>
    </source>
</evidence>
<dbReference type="Proteomes" id="UP000518266">
    <property type="component" value="Unassembled WGS sequence"/>
</dbReference>
<gene>
    <name evidence="2" type="ORF">F7725_020113</name>
</gene>
<protein>
    <submittedName>
        <fullName evidence="2">Uncharacterized protein</fullName>
    </submittedName>
</protein>
<dbReference type="AlphaFoldDB" id="A0A7J5YCE1"/>
<keyword evidence="3" id="KW-1185">Reference proteome</keyword>
<name>A0A7J5YCE1_DISMA</name>
<feature type="region of interest" description="Disordered" evidence="1">
    <location>
        <begin position="48"/>
        <end position="94"/>
    </location>
</feature>
<accession>A0A7J5YCE1</accession>
<proteinExistence type="predicted"/>
<evidence type="ECO:0000256" key="1">
    <source>
        <dbReference type="SAM" id="MobiDB-lite"/>
    </source>
</evidence>
<reference evidence="2 3" key="1">
    <citation type="submission" date="2020-03" db="EMBL/GenBank/DDBJ databases">
        <title>Dissostichus mawsoni Genome sequencing and assembly.</title>
        <authorList>
            <person name="Park H."/>
        </authorList>
    </citation>
    <scope>NUCLEOTIDE SEQUENCE [LARGE SCALE GENOMIC DNA]</scope>
    <source>
        <strain evidence="2">DM0001</strain>
        <tissue evidence="2">Muscle</tissue>
    </source>
</reference>